<accession>A0ABY5LDD9</accession>
<feature type="domain" description="Helix-turn-helix type 11" evidence="2">
    <location>
        <begin position="6"/>
        <end position="59"/>
    </location>
</feature>
<dbReference type="Proteomes" id="UP001058533">
    <property type="component" value="Chromosome"/>
</dbReference>
<dbReference type="Gene3D" id="1.10.10.10">
    <property type="entry name" value="Winged helix-like DNA-binding domain superfamily/Winged helix DNA-binding domain"/>
    <property type="match status" value="1"/>
</dbReference>
<reference evidence="4" key="1">
    <citation type="submission" date="2022-07" db="EMBL/GenBank/DDBJ databases">
        <title>Sphingomonas sp. nov., a novel bacterium isolated from the north slope of the Mount Everest.</title>
        <authorList>
            <person name="Cui X."/>
            <person name="Liu Y."/>
        </authorList>
    </citation>
    <scope>NUCLEOTIDE SEQUENCE</scope>
    <source>
        <strain evidence="4">S5-59</strain>
    </source>
</reference>
<feature type="region of interest" description="Disordered" evidence="1">
    <location>
        <begin position="229"/>
        <end position="252"/>
    </location>
</feature>
<dbReference type="InterPro" id="IPR051534">
    <property type="entry name" value="CBASS_pafABC_assoc_protein"/>
</dbReference>
<evidence type="ECO:0000256" key="1">
    <source>
        <dbReference type="SAM" id="MobiDB-lite"/>
    </source>
</evidence>
<dbReference type="InterPro" id="IPR013196">
    <property type="entry name" value="HTH_11"/>
</dbReference>
<dbReference type="InterPro" id="IPR036390">
    <property type="entry name" value="WH_DNA-bd_sf"/>
</dbReference>
<dbReference type="RefSeq" id="WP_256507630.1">
    <property type="nucleotide sequence ID" value="NZ_CP101740.1"/>
</dbReference>
<evidence type="ECO:0000313" key="5">
    <source>
        <dbReference type="Proteomes" id="UP001058533"/>
    </source>
</evidence>
<evidence type="ECO:0000259" key="3">
    <source>
        <dbReference type="Pfam" id="PF13280"/>
    </source>
</evidence>
<dbReference type="Pfam" id="PF13280">
    <property type="entry name" value="WYL"/>
    <property type="match status" value="1"/>
</dbReference>
<dbReference type="EMBL" id="CP101740">
    <property type="protein sequence ID" value="UUL83794.1"/>
    <property type="molecule type" value="Genomic_DNA"/>
</dbReference>
<dbReference type="Pfam" id="PF08279">
    <property type="entry name" value="HTH_11"/>
    <property type="match status" value="1"/>
</dbReference>
<dbReference type="PANTHER" id="PTHR34580">
    <property type="match status" value="1"/>
</dbReference>
<keyword evidence="5" id="KW-1185">Reference proteome</keyword>
<evidence type="ECO:0000313" key="4">
    <source>
        <dbReference type="EMBL" id="UUL83794.1"/>
    </source>
</evidence>
<dbReference type="SUPFAM" id="SSF46785">
    <property type="entry name" value="Winged helix' DNA-binding domain"/>
    <property type="match status" value="1"/>
</dbReference>
<dbReference type="InterPro" id="IPR036388">
    <property type="entry name" value="WH-like_DNA-bd_sf"/>
</dbReference>
<dbReference type="PANTHER" id="PTHR34580:SF3">
    <property type="entry name" value="PROTEIN PAFB"/>
    <property type="match status" value="1"/>
</dbReference>
<dbReference type="InterPro" id="IPR026881">
    <property type="entry name" value="WYL_dom"/>
</dbReference>
<dbReference type="PROSITE" id="PS52050">
    <property type="entry name" value="WYL"/>
    <property type="match status" value="1"/>
</dbReference>
<sequence length="252" mass="27857">MRRADRLLQIIQILRRSTAPVTAAMLASELEVVPRTIYRDIVTLQASRVPIEGEVGLGYVLRGGYDLPPLMFHSAEIDAIVLGLTMVMERGDAGLARGAADALAKVQAVVPPDVLQHIRIAKLLVPHPLEDGVSFGEYVPLIRAAIRENRKLRVDYQDAKGSPTTRTIWPLGLYLFSHVTMIGAWCEVRGDYRAFRTERVKSCQPLDEHFNGRNGAMMAEFVARFQSQQASSQQPCPSGPRADVTTKPALLD</sequence>
<protein>
    <submittedName>
        <fullName evidence="4">YafY family transcriptional regulator</fullName>
    </submittedName>
</protein>
<gene>
    <name evidence="4" type="ORF">NMP03_06260</name>
</gene>
<organism evidence="4 5">
    <name type="scientific">Sphingomonas qomolangmaensis</name>
    <dbReference type="NCBI Taxonomy" id="2918765"/>
    <lineage>
        <taxon>Bacteria</taxon>
        <taxon>Pseudomonadati</taxon>
        <taxon>Pseudomonadota</taxon>
        <taxon>Alphaproteobacteria</taxon>
        <taxon>Sphingomonadales</taxon>
        <taxon>Sphingomonadaceae</taxon>
        <taxon>Sphingomonas</taxon>
    </lineage>
</organism>
<evidence type="ECO:0000259" key="2">
    <source>
        <dbReference type="Pfam" id="PF08279"/>
    </source>
</evidence>
<proteinExistence type="predicted"/>
<feature type="domain" description="WYL" evidence="3">
    <location>
        <begin position="138"/>
        <end position="204"/>
    </location>
</feature>
<name>A0ABY5LDD9_9SPHN</name>